<keyword evidence="3 4" id="KW-0175">Coiled coil</keyword>
<evidence type="ECO:0000313" key="6">
    <source>
        <dbReference type="EMBL" id="QEL16112.1"/>
    </source>
</evidence>
<evidence type="ECO:0000256" key="2">
    <source>
        <dbReference type="ARBA" id="ARBA00009477"/>
    </source>
</evidence>
<dbReference type="EMBL" id="CP042425">
    <property type="protein sequence ID" value="QEL16112.1"/>
    <property type="molecule type" value="Genomic_DNA"/>
</dbReference>
<gene>
    <name evidence="6" type="ORF">PX52LOC_03051</name>
</gene>
<dbReference type="GO" id="GO:0022857">
    <property type="term" value="F:transmembrane transporter activity"/>
    <property type="evidence" value="ECO:0007669"/>
    <property type="project" value="InterPro"/>
</dbReference>
<comment type="subcellular location">
    <subcellularLocation>
        <location evidence="1">Cell envelope</location>
    </subcellularLocation>
</comment>
<organism evidence="6 7">
    <name type="scientific">Limnoglobus roseus</name>
    <dbReference type="NCBI Taxonomy" id="2598579"/>
    <lineage>
        <taxon>Bacteria</taxon>
        <taxon>Pseudomonadati</taxon>
        <taxon>Planctomycetota</taxon>
        <taxon>Planctomycetia</taxon>
        <taxon>Gemmatales</taxon>
        <taxon>Gemmataceae</taxon>
        <taxon>Limnoglobus</taxon>
    </lineage>
</organism>
<comment type="similarity">
    <text evidence="2">Belongs to the membrane fusion protein (MFP) (TC 8.A.1) family.</text>
</comment>
<dbReference type="Gene3D" id="2.40.420.20">
    <property type="match status" value="1"/>
</dbReference>
<dbReference type="GO" id="GO:0030313">
    <property type="term" value="C:cell envelope"/>
    <property type="evidence" value="ECO:0007669"/>
    <property type="project" value="UniProtKB-SubCell"/>
</dbReference>
<dbReference type="PANTHER" id="PTHR32347">
    <property type="entry name" value="EFFLUX SYSTEM COMPONENT YKNX-RELATED"/>
    <property type="match status" value="1"/>
</dbReference>
<dbReference type="AlphaFoldDB" id="A0A5C1AEF6"/>
<dbReference type="PANTHER" id="PTHR32347:SF23">
    <property type="entry name" value="BLL5650 PROTEIN"/>
    <property type="match status" value="1"/>
</dbReference>
<name>A0A5C1AEF6_9BACT</name>
<evidence type="ECO:0000313" key="7">
    <source>
        <dbReference type="Proteomes" id="UP000324974"/>
    </source>
</evidence>
<evidence type="ECO:0000259" key="5">
    <source>
        <dbReference type="Pfam" id="PF25975"/>
    </source>
</evidence>
<dbReference type="NCBIfam" id="TIGR01730">
    <property type="entry name" value="RND_mfp"/>
    <property type="match status" value="1"/>
</dbReference>
<dbReference type="KEGG" id="lrs:PX52LOC_03051"/>
<dbReference type="InterPro" id="IPR006143">
    <property type="entry name" value="RND_pump_MFP"/>
</dbReference>
<feature type="coiled-coil region" evidence="4">
    <location>
        <begin position="253"/>
        <end position="305"/>
    </location>
</feature>
<sequence length="516" mass="57163">MTPLPTLPPRQPPARKGTFRTWGRRFVTVGVVATVGYLGWKYGLSRFTGSRSIDRPLTAVVQRGELKITITDRGELESIDAVQVTCDLEGGGKLVSIIEEGKHVKKGQEVAKLDTDTLLKMLNEQDVKWQTAEGKVKSGRSDLAQAKNKAESEIAKADLALTLAKIDLESYDDPQGEFKRDVDKLKGTLELNKKQLKEAEDDIAFTKGLVKDGYAQLEQIRAKELTVQQRKFEVTSAEADLTLLEKFTRKKKITELKAKADEAERELKRTKETQQSLIEKAEGELKSAESTAEIEKKQLTRLQQQIERCTIHAPSDGIVVYSNSRYWDESARIRPGAQLYYRQEIFSLPDLSRMRVKMKIHESVIKKVKVGMPATFQVEALTNHTLNGKVLKIATIAQADGWRGAGVKQYETTLSLDDIPSDAGLKPGMTADVKILIGVLPDAVSVPVGGVTEYESQKVVYAVTPTGITRRDVTVGESNEQYVQVTAGIEPGEEVALDARTRAAADLKATKPEEKK</sequence>
<dbReference type="InterPro" id="IPR050465">
    <property type="entry name" value="UPF0194_transport"/>
</dbReference>
<accession>A0A5C1AEF6</accession>
<protein>
    <submittedName>
        <fullName evidence="6">Efflux RND transporter periplasmic adaptor subunit</fullName>
    </submittedName>
</protein>
<dbReference type="Pfam" id="PF25975">
    <property type="entry name" value="CzcB_C"/>
    <property type="match status" value="1"/>
</dbReference>
<dbReference type="Gene3D" id="2.40.30.170">
    <property type="match status" value="1"/>
</dbReference>
<proteinExistence type="inferred from homology"/>
<dbReference type="InterPro" id="IPR058649">
    <property type="entry name" value="CzcB_C"/>
</dbReference>
<feature type="domain" description="CzcB-like C-terminal circularly permuted SH3-like" evidence="5">
    <location>
        <begin position="444"/>
        <end position="497"/>
    </location>
</feature>
<dbReference type="GO" id="GO:0016020">
    <property type="term" value="C:membrane"/>
    <property type="evidence" value="ECO:0007669"/>
    <property type="project" value="InterPro"/>
</dbReference>
<keyword evidence="7" id="KW-1185">Reference proteome</keyword>
<evidence type="ECO:0000256" key="4">
    <source>
        <dbReference type="SAM" id="Coils"/>
    </source>
</evidence>
<dbReference type="PRINTS" id="PR01490">
    <property type="entry name" value="RTXTOXIND"/>
</dbReference>
<evidence type="ECO:0000256" key="3">
    <source>
        <dbReference type="ARBA" id="ARBA00023054"/>
    </source>
</evidence>
<evidence type="ECO:0000256" key="1">
    <source>
        <dbReference type="ARBA" id="ARBA00004196"/>
    </source>
</evidence>
<reference evidence="7" key="1">
    <citation type="submission" date="2019-08" db="EMBL/GenBank/DDBJ databases">
        <title>Limnoglobus roseus gen. nov., sp. nov., a novel freshwater planctomycete with a giant genome from the family Gemmataceae.</title>
        <authorList>
            <person name="Kulichevskaya I.S."/>
            <person name="Naumoff D.G."/>
            <person name="Miroshnikov K."/>
            <person name="Ivanova A."/>
            <person name="Philippov D.A."/>
            <person name="Hakobyan A."/>
            <person name="Rijpstra I.C."/>
            <person name="Sinninghe Damste J.S."/>
            <person name="Liesack W."/>
            <person name="Dedysh S.N."/>
        </authorList>
    </citation>
    <scope>NUCLEOTIDE SEQUENCE [LARGE SCALE GENOMIC DNA]</scope>
    <source>
        <strain evidence="7">PX52</strain>
    </source>
</reference>
<dbReference type="Proteomes" id="UP000324974">
    <property type="component" value="Chromosome"/>
</dbReference>